<comment type="caution">
    <text evidence="2">The sequence shown here is derived from an EMBL/GenBank/DDBJ whole genome shotgun (WGS) entry which is preliminary data.</text>
</comment>
<gene>
    <name evidence="2" type="ORF">NDU88_005138</name>
</gene>
<feature type="region of interest" description="Disordered" evidence="1">
    <location>
        <begin position="1"/>
        <end position="53"/>
    </location>
</feature>
<name>A0AAV7V506_PLEWA</name>
<proteinExistence type="predicted"/>
<reference evidence="2" key="1">
    <citation type="journal article" date="2022" name="bioRxiv">
        <title>Sequencing and chromosome-scale assembly of the giantPleurodeles waltlgenome.</title>
        <authorList>
            <person name="Brown T."/>
            <person name="Elewa A."/>
            <person name="Iarovenko S."/>
            <person name="Subramanian E."/>
            <person name="Araus A.J."/>
            <person name="Petzold A."/>
            <person name="Susuki M."/>
            <person name="Suzuki K.-i.T."/>
            <person name="Hayashi T."/>
            <person name="Toyoda A."/>
            <person name="Oliveira C."/>
            <person name="Osipova E."/>
            <person name="Leigh N.D."/>
            <person name="Simon A."/>
            <person name="Yun M.H."/>
        </authorList>
    </citation>
    <scope>NUCLEOTIDE SEQUENCE</scope>
    <source>
        <strain evidence="2">20211129_DDA</strain>
        <tissue evidence="2">Liver</tissue>
    </source>
</reference>
<accession>A0AAV7V506</accession>
<organism evidence="2 3">
    <name type="scientific">Pleurodeles waltl</name>
    <name type="common">Iberian ribbed newt</name>
    <dbReference type="NCBI Taxonomy" id="8319"/>
    <lineage>
        <taxon>Eukaryota</taxon>
        <taxon>Metazoa</taxon>
        <taxon>Chordata</taxon>
        <taxon>Craniata</taxon>
        <taxon>Vertebrata</taxon>
        <taxon>Euteleostomi</taxon>
        <taxon>Amphibia</taxon>
        <taxon>Batrachia</taxon>
        <taxon>Caudata</taxon>
        <taxon>Salamandroidea</taxon>
        <taxon>Salamandridae</taxon>
        <taxon>Pleurodelinae</taxon>
        <taxon>Pleurodeles</taxon>
    </lineage>
</organism>
<evidence type="ECO:0000256" key="1">
    <source>
        <dbReference type="SAM" id="MobiDB-lite"/>
    </source>
</evidence>
<evidence type="ECO:0000313" key="2">
    <source>
        <dbReference type="EMBL" id="KAJ1195871.1"/>
    </source>
</evidence>
<dbReference type="Proteomes" id="UP001066276">
    <property type="component" value="Chromosome 2_2"/>
</dbReference>
<dbReference type="EMBL" id="JANPWB010000004">
    <property type="protein sequence ID" value="KAJ1195871.1"/>
    <property type="molecule type" value="Genomic_DNA"/>
</dbReference>
<evidence type="ECO:0000313" key="3">
    <source>
        <dbReference type="Proteomes" id="UP001066276"/>
    </source>
</evidence>
<protein>
    <submittedName>
        <fullName evidence="2">Uncharacterized protein</fullName>
    </submittedName>
</protein>
<sequence length="123" mass="12579">MLSATEERGRRAPQGEKSGSDEGDPGEPFAGSAPWDEEKGGPSAAGWIGPRSSGFSWRAKAAVQRRQPRLGVVPSKVMVRKGECPGPCATGGASGGLKATALFGGAAGGPYKEGPVRDRGWGQ</sequence>
<feature type="compositionally biased region" description="Basic and acidic residues" evidence="1">
    <location>
        <begin position="1"/>
        <end position="20"/>
    </location>
</feature>
<keyword evidence="3" id="KW-1185">Reference proteome</keyword>
<dbReference type="AlphaFoldDB" id="A0AAV7V506"/>